<dbReference type="InterPro" id="IPR001492">
    <property type="entry name" value="Flagellin"/>
</dbReference>
<dbReference type="InterPro" id="IPR013384">
    <property type="entry name" value="Flagell_FlgL"/>
</dbReference>
<dbReference type="InterPro" id="IPR001029">
    <property type="entry name" value="Flagellin_N"/>
</dbReference>
<dbReference type="RefSeq" id="WP_066160594.1">
    <property type="nucleotide sequence ID" value="NZ_CP020814.1"/>
</dbReference>
<feature type="coiled-coil region" evidence="1">
    <location>
        <begin position="73"/>
        <end position="127"/>
    </location>
</feature>
<dbReference type="Pfam" id="PF00669">
    <property type="entry name" value="Flagellin_N"/>
    <property type="match status" value="1"/>
</dbReference>
<keyword evidence="3" id="KW-0969">Cilium</keyword>
<dbReference type="PANTHER" id="PTHR42792">
    <property type="entry name" value="FLAGELLIN"/>
    <property type="match status" value="1"/>
</dbReference>
<evidence type="ECO:0000259" key="2">
    <source>
        <dbReference type="Pfam" id="PF00669"/>
    </source>
</evidence>
<dbReference type="AlphaFoldDB" id="A0A1X9MF75"/>
<keyword evidence="4" id="KW-1185">Reference proteome</keyword>
<evidence type="ECO:0000313" key="4">
    <source>
        <dbReference type="Proteomes" id="UP000193006"/>
    </source>
</evidence>
<dbReference type="PANTHER" id="PTHR42792:SF1">
    <property type="entry name" value="FLAGELLAR HOOK-ASSOCIATED PROTEIN 3"/>
    <property type="match status" value="1"/>
</dbReference>
<keyword evidence="3" id="KW-0966">Cell projection</keyword>
<reference evidence="3 4" key="1">
    <citation type="submission" date="2017-04" db="EMBL/GenBank/DDBJ databases">
        <title>Bacillus krulwichiae AM31D Genome sequencing and assembly.</title>
        <authorList>
            <person name="Krulwich T.A."/>
            <person name="Anastor L."/>
            <person name="Ehrlich R."/>
            <person name="Ehrlich G.D."/>
            <person name="Janto B."/>
        </authorList>
    </citation>
    <scope>NUCLEOTIDE SEQUENCE [LARGE SCALE GENOMIC DNA]</scope>
    <source>
        <strain evidence="3 4">AM31D</strain>
    </source>
</reference>
<organism evidence="3 4">
    <name type="scientific">Halalkalibacter krulwichiae</name>
    <dbReference type="NCBI Taxonomy" id="199441"/>
    <lineage>
        <taxon>Bacteria</taxon>
        <taxon>Bacillati</taxon>
        <taxon>Bacillota</taxon>
        <taxon>Bacilli</taxon>
        <taxon>Bacillales</taxon>
        <taxon>Bacillaceae</taxon>
        <taxon>Halalkalibacter</taxon>
    </lineage>
</organism>
<gene>
    <name evidence="3" type="primary">hag_4</name>
    <name evidence="3" type="ORF">BkAM31D_20885</name>
</gene>
<evidence type="ECO:0000256" key="1">
    <source>
        <dbReference type="SAM" id="Coils"/>
    </source>
</evidence>
<dbReference type="GO" id="GO:0009424">
    <property type="term" value="C:bacterial-type flagellum hook"/>
    <property type="evidence" value="ECO:0007669"/>
    <property type="project" value="InterPro"/>
</dbReference>
<keyword evidence="1" id="KW-0175">Coiled coil</keyword>
<dbReference type="GO" id="GO:0071973">
    <property type="term" value="P:bacterial-type flagellum-dependent cell motility"/>
    <property type="evidence" value="ECO:0007669"/>
    <property type="project" value="InterPro"/>
</dbReference>
<dbReference type="KEGG" id="bkw:BkAM31D_20885"/>
<dbReference type="NCBIfam" id="TIGR02550">
    <property type="entry name" value="flagell_flgL"/>
    <property type="match status" value="1"/>
</dbReference>
<dbReference type="PRINTS" id="PR00207">
    <property type="entry name" value="FLAGELLIN"/>
</dbReference>
<dbReference type="SUPFAM" id="SSF64518">
    <property type="entry name" value="Phase 1 flagellin"/>
    <property type="match status" value="1"/>
</dbReference>
<dbReference type="Gene3D" id="1.20.1330.10">
    <property type="entry name" value="f41 fragment of flagellin, N-terminal domain"/>
    <property type="match status" value="2"/>
</dbReference>
<dbReference type="EMBL" id="CP020814">
    <property type="protein sequence ID" value="ARK32097.1"/>
    <property type="molecule type" value="Genomic_DNA"/>
</dbReference>
<proteinExistence type="predicted"/>
<dbReference type="GO" id="GO:0005198">
    <property type="term" value="F:structural molecule activity"/>
    <property type="evidence" value="ECO:0007669"/>
    <property type="project" value="InterPro"/>
</dbReference>
<sequence length="397" mass="44265">MRVTQMMLSQSSLRNLNQGYNRLAQIQDQLATGKKITRASQDPVVAMKGMRYRSQVTEVEQFKRNLSEAYNWMDTADAALDQATQVLQRMRELTTQAANDTNNAEDRANIAKEVKQLREHLESLGNTKNSNKYIFNGTDTTTAPIKNTNNMDLGVTALLNETTTDFSSIEVIYNGKTFQHVGTENGSHIFQDKSQTSPEYGSDAFASEATRLTISPSGAVTFQARNQDYNANDPTSQQQLTNSVSQRDVIVANANTVSINTQAVEVELLKGVTVPININAGDVFSTELFGDIIRLERALEDPKMKGTDLTSYIDNLFGHINTFVAERAELGARVNRVQMIENRLLEQEVNANRIMSENEDADLEKVIIDLMTQETVHRAALSSGARIIQPTLMDFLR</sequence>
<dbReference type="STRING" id="199441.BkAM31D_20885"/>
<feature type="domain" description="Flagellin N-terminal" evidence="2">
    <location>
        <begin position="5"/>
        <end position="140"/>
    </location>
</feature>
<protein>
    <submittedName>
        <fullName evidence="3">Flagellin</fullName>
    </submittedName>
</protein>
<evidence type="ECO:0000313" key="3">
    <source>
        <dbReference type="EMBL" id="ARK32097.1"/>
    </source>
</evidence>
<keyword evidence="3" id="KW-0282">Flagellum</keyword>
<name>A0A1X9MF75_9BACI</name>
<accession>A0A1X9MF75</accession>
<dbReference type="Proteomes" id="UP000193006">
    <property type="component" value="Chromosome"/>
</dbReference>